<protein>
    <submittedName>
        <fullName evidence="1">Uncharacterized protein</fullName>
    </submittedName>
</protein>
<proteinExistence type="predicted"/>
<organism evidence="1">
    <name type="scientific">uncultured Thiotrichaceae bacterium</name>
    <dbReference type="NCBI Taxonomy" id="298394"/>
    <lineage>
        <taxon>Bacteria</taxon>
        <taxon>Pseudomonadati</taxon>
        <taxon>Pseudomonadota</taxon>
        <taxon>Gammaproteobacteria</taxon>
        <taxon>Thiotrichales</taxon>
        <taxon>Thiotrichaceae</taxon>
        <taxon>environmental samples</taxon>
    </lineage>
</organism>
<name>A0A6S6UE24_9GAMM</name>
<dbReference type="EMBL" id="CACVAY010000144">
    <property type="protein sequence ID" value="CAA6827814.1"/>
    <property type="molecule type" value="Genomic_DNA"/>
</dbReference>
<reference evidence="1" key="1">
    <citation type="submission" date="2020-01" db="EMBL/GenBank/DDBJ databases">
        <authorList>
            <person name="Meier V. D."/>
            <person name="Meier V D."/>
        </authorList>
    </citation>
    <scope>NUCLEOTIDE SEQUENCE</scope>
    <source>
        <strain evidence="1">HLG_WM_MAG_07</strain>
    </source>
</reference>
<sequence>MSNNNTWQLQEAKSKFSQLVDSAMHN</sequence>
<accession>A0A6S6UE24</accession>
<dbReference type="Gene3D" id="3.40.1620.10">
    <property type="entry name" value="YefM-like domain"/>
    <property type="match status" value="1"/>
</dbReference>
<dbReference type="AlphaFoldDB" id="A0A6S6UE24"/>
<gene>
    <name evidence="1" type="ORF">HELGO_WM62232</name>
</gene>
<feature type="non-terminal residue" evidence="1">
    <location>
        <position position="26"/>
    </location>
</feature>
<evidence type="ECO:0000313" key="1">
    <source>
        <dbReference type="EMBL" id="CAA6827814.1"/>
    </source>
</evidence>